<accession>A0A5B0VL37</accession>
<dbReference type="InterPro" id="IPR032608">
    <property type="entry name" value="DUF4892"/>
</dbReference>
<dbReference type="AlphaFoldDB" id="A0A5B0VL37"/>
<reference evidence="2 3" key="1">
    <citation type="submission" date="2019-08" db="EMBL/GenBank/DDBJ databases">
        <title>Marinobacter ZYF650 sp. nov., a marine bacterium isolated from seawater of the Mariana trench.</title>
        <authorList>
            <person name="Ahmad W."/>
        </authorList>
    </citation>
    <scope>NUCLEOTIDE SEQUENCE [LARGE SCALE GENOMIC DNA]</scope>
    <source>
        <strain evidence="2 3">ZYF650</strain>
    </source>
</reference>
<keyword evidence="1" id="KW-0732">Signal</keyword>
<protein>
    <submittedName>
        <fullName evidence="2">DUF4892 domain-containing protein</fullName>
    </submittedName>
</protein>
<evidence type="ECO:0000313" key="2">
    <source>
        <dbReference type="EMBL" id="KAA1175108.1"/>
    </source>
</evidence>
<organism evidence="2 3">
    <name type="scientific">Marinobacter salinexigens</name>
    <dbReference type="NCBI Taxonomy" id="2919747"/>
    <lineage>
        <taxon>Bacteria</taxon>
        <taxon>Pseudomonadati</taxon>
        <taxon>Pseudomonadota</taxon>
        <taxon>Gammaproteobacteria</taxon>
        <taxon>Pseudomonadales</taxon>
        <taxon>Marinobacteraceae</taxon>
        <taxon>Marinobacter</taxon>
    </lineage>
</organism>
<sequence>MINNPFRRFGLWCVAALLAAQPGGVLVAAVALPEPFPQSSLQSTMDIDSPGHLVLFSPVREVNSEIRSETMARLPVSGQGQLYEISKDSNRQEARDHYVKLLQAEGASILFECAGIRCGRSNVWANQVFGQRELYGRDGTQDYLVAGARAPDGGIILTSVYTVTRGNLREYVWVERLQVATGASVPGMDNGQDRILGPVIVHWQGGVTYRFDWTATDRRRIREWAGEGANTVVLTAFAELEAGQTFEESMVNADRAARSLLEVLEKSGVRVDQQKMIVIGPVVSFSDPERQGNRVEVTVIRQP</sequence>
<name>A0A5B0VL37_9GAMM</name>
<gene>
    <name evidence="2" type="ORF">FWJ25_07000</name>
</gene>
<dbReference type="Pfam" id="PF16234">
    <property type="entry name" value="DUF4892"/>
    <property type="match status" value="1"/>
</dbReference>
<feature type="chain" id="PRO_5022689173" evidence="1">
    <location>
        <begin position="29"/>
        <end position="303"/>
    </location>
</feature>
<proteinExistence type="predicted"/>
<evidence type="ECO:0000256" key="1">
    <source>
        <dbReference type="SAM" id="SignalP"/>
    </source>
</evidence>
<dbReference type="EMBL" id="VTUU01000002">
    <property type="protein sequence ID" value="KAA1175108.1"/>
    <property type="molecule type" value="Genomic_DNA"/>
</dbReference>
<dbReference type="Proteomes" id="UP000323161">
    <property type="component" value="Unassembled WGS sequence"/>
</dbReference>
<comment type="caution">
    <text evidence="2">The sequence shown here is derived from an EMBL/GenBank/DDBJ whole genome shotgun (WGS) entry which is preliminary data.</text>
</comment>
<evidence type="ECO:0000313" key="3">
    <source>
        <dbReference type="Proteomes" id="UP000323161"/>
    </source>
</evidence>
<feature type="signal peptide" evidence="1">
    <location>
        <begin position="1"/>
        <end position="28"/>
    </location>
</feature>
<keyword evidence="3" id="KW-1185">Reference proteome</keyword>
<dbReference type="RefSeq" id="WP_149599528.1">
    <property type="nucleotide sequence ID" value="NZ_VTUU01000002.1"/>
</dbReference>